<dbReference type="Pfam" id="PF00005">
    <property type="entry name" value="ABC_tran"/>
    <property type="match status" value="1"/>
</dbReference>
<dbReference type="PANTHER" id="PTHR43067">
    <property type="entry name" value="OLIGOPEPTIDE/DIPEPTIDE ABC TRANSPORTER, ATPASE SUBUNIT"/>
    <property type="match status" value="1"/>
</dbReference>
<evidence type="ECO:0000256" key="3">
    <source>
        <dbReference type="ARBA" id="ARBA00022840"/>
    </source>
</evidence>
<dbReference type="AlphaFoldDB" id="A6FX44"/>
<dbReference type="CDD" id="cd03257">
    <property type="entry name" value="ABC_NikE_OppD_transporters"/>
    <property type="match status" value="1"/>
</dbReference>
<keyword evidence="6" id="KW-1185">Reference proteome</keyword>
<gene>
    <name evidence="5" type="ORF">PPSIR1_05358</name>
</gene>
<dbReference type="GO" id="GO:0005524">
    <property type="term" value="F:ATP binding"/>
    <property type="evidence" value="ECO:0007669"/>
    <property type="project" value="UniProtKB-KW"/>
</dbReference>
<dbReference type="SUPFAM" id="SSF52540">
    <property type="entry name" value="P-loop containing nucleoside triphosphate hydrolases"/>
    <property type="match status" value="1"/>
</dbReference>
<dbReference type="Gene3D" id="3.40.50.300">
    <property type="entry name" value="P-loop containing nucleotide triphosphate hydrolases"/>
    <property type="match status" value="1"/>
</dbReference>
<reference evidence="5 6" key="1">
    <citation type="submission" date="2007-06" db="EMBL/GenBank/DDBJ databases">
        <authorList>
            <person name="Shimkets L."/>
            <person name="Ferriera S."/>
            <person name="Johnson J."/>
            <person name="Kravitz S."/>
            <person name="Beeson K."/>
            <person name="Sutton G."/>
            <person name="Rogers Y.-H."/>
            <person name="Friedman R."/>
            <person name="Frazier M."/>
            <person name="Venter J.C."/>
        </authorList>
    </citation>
    <scope>NUCLEOTIDE SEQUENCE [LARGE SCALE GENOMIC DNA]</scope>
    <source>
        <strain evidence="5 6">SIR-1</strain>
    </source>
</reference>
<feature type="domain" description="ABC transporter" evidence="4">
    <location>
        <begin position="6"/>
        <end position="254"/>
    </location>
</feature>
<keyword evidence="1" id="KW-0813">Transport</keyword>
<dbReference type="GO" id="GO:0015833">
    <property type="term" value="P:peptide transport"/>
    <property type="evidence" value="ECO:0007669"/>
    <property type="project" value="InterPro"/>
</dbReference>
<dbReference type="PROSITE" id="PS50893">
    <property type="entry name" value="ABC_TRANSPORTER_2"/>
    <property type="match status" value="1"/>
</dbReference>
<dbReference type="OrthoDB" id="9809450at2"/>
<dbReference type="GO" id="GO:0016887">
    <property type="term" value="F:ATP hydrolysis activity"/>
    <property type="evidence" value="ECO:0007669"/>
    <property type="project" value="InterPro"/>
</dbReference>
<evidence type="ECO:0000313" key="6">
    <source>
        <dbReference type="Proteomes" id="UP000005801"/>
    </source>
</evidence>
<dbReference type="InterPro" id="IPR003593">
    <property type="entry name" value="AAA+_ATPase"/>
</dbReference>
<dbReference type="Proteomes" id="UP000005801">
    <property type="component" value="Unassembled WGS sequence"/>
</dbReference>
<comment type="caution">
    <text evidence="5">The sequence shown here is derived from an EMBL/GenBank/DDBJ whole genome shotgun (WGS) entry which is preliminary data.</text>
</comment>
<dbReference type="InterPro" id="IPR003439">
    <property type="entry name" value="ABC_transporter-like_ATP-bd"/>
</dbReference>
<dbReference type="PANTHER" id="PTHR43067:SF3">
    <property type="entry name" value="MALTOSE ABC TRANSPORTER, ATP-BINDING PROTEIN"/>
    <property type="match status" value="1"/>
</dbReference>
<dbReference type="Pfam" id="PF08352">
    <property type="entry name" value="oligo_HPY"/>
    <property type="match status" value="1"/>
</dbReference>
<name>A6FX44_9BACT</name>
<dbReference type="RefSeq" id="WP_006969043.1">
    <property type="nucleotide sequence ID" value="NZ_ABCS01000001.1"/>
</dbReference>
<evidence type="ECO:0000256" key="1">
    <source>
        <dbReference type="ARBA" id="ARBA00022448"/>
    </source>
</evidence>
<dbReference type="InterPro" id="IPR027417">
    <property type="entry name" value="P-loop_NTPase"/>
</dbReference>
<dbReference type="eggNOG" id="COG0444">
    <property type="taxonomic scope" value="Bacteria"/>
</dbReference>
<sequence length="339" mass="37357">MSDALLTVEDLCVDYVTERGWLRVVDKVSFEVQPGEIMGLAGESGSGKSTIIQAILRVLKAPGVITGGTVRFDGKDVLALDKRGLRGLRWCDISLVCQSAMNALNPVITIGEQLGDAIEAHEGVRRSQALVRARELLELVGIEGSRVHAYAHELSGGMRQRVVIAMALALRPRLVLMDEPTTALDVVVQKEILQQIIRLRRELGFAVIFITHDLSLMFELCTHVGVLYAGRLVEHAPSQALFERPMHPYTLGLMRSFPDLHGEGDDLVGVPGNPPDLWKPPKGCRFHPRCPQAFADCSTRAPQLRALVGHRHAACHLVDQVDQLDQLDQLDQVDQEESP</sequence>
<evidence type="ECO:0000313" key="5">
    <source>
        <dbReference type="EMBL" id="EDM81868.1"/>
    </source>
</evidence>
<keyword evidence="3" id="KW-0067">ATP-binding</keyword>
<accession>A6FX44</accession>
<dbReference type="InterPro" id="IPR013563">
    <property type="entry name" value="Oligopep_ABC_C"/>
</dbReference>
<proteinExistence type="predicted"/>
<dbReference type="PROSITE" id="PS00211">
    <property type="entry name" value="ABC_TRANSPORTER_1"/>
    <property type="match status" value="1"/>
</dbReference>
<dbReference type="FunFam" id="3.40.50.300:FF:000016">
    <property type="entry name" value="Oligopeptide ABC transporter ATP-binding component"/>
    <property type="match status" value="1"/>
</dbReference>
<evidence type="ECO:0000259" key="4">
    <source>
        <dbReference type="PROSITE" id="PS50893"/>
    </source>
</evidence>
<evidence type="ECO:0000256" key="2">
    <source>
        <dbReference type="ARBA" id="ARBA00022741"/>
    </source>
</evidence>
<dbReference type="SMART" id="SM00382">
    <property type="entry name" value="AAA"/>
    <property type="match status" value="1"/>
</dbReference>
<dbReference type="EMBL" id="ABCS01000001">
    <property type="protein sequence ID" value="EDM81868.1"/>
    <property type="molecule type" value="Genomic_DNA"/>
</dbReference>
<organism evidence="5 6">
    <name type="scientific">Plesiocystis pacifica SIR-1</name>
    <dbReference type="NCBI Taxonomy" id="391625"/>
    <lineage>
        <taxon>Bacteria</taxon>
        <taxon>Pseudomonadati</taxon>
        <taxon>Myxococcota</taxon>
        <taxon>Polyangia</taxon>
        <taxon>Nannocystales</taxon>
        <taxon>Nannocystaceae</taxon>
        <taxon>Plesiocystis</taxon>
    </lineage>
</organism>
<protein>
    <submittedName>
        <fullName evidence="5">ABC-type dipeptide/oligopeptide/nickel transport system, ATPase component</fullName>
    </submittedName>
</protein>
<dbReference type="STRING" id="391625.PPSIR1_05358"/>
<keyword evidence="2" id="KW-0547">Nucleotide-binding</keyword>
<dbReference type="NCBIfam" id="TIGR01727">
    <property type="entry name" value="oligo_HPY"/>
    <property type="match status" value="1"/>
</dbReference>
<dbReference type="InterPro" id="IPR017871">
    <property type="entry name" value="ABC_transporter-like_CS"/>
</dbReference>